<reference evidence="14" key="1">
    <citation type="submission" date="2020-06" db="EMBL/GenBank/DDBJ databases">
        <authorList>
            <person name="Li T."/>
            <person name="Hu X."/>
            <person name="Zhang T."/>
            <person name="Song X."/>
            <person name="Zhang H."/>
            <person name="Dai N."/>
            <person name="Sheng W."/>
            <person name="Hou X."/>
            <person name="Wei L."/>
        </authorList>
    </citation>
    <scope>NUCLEOTIDE SEQUENCE</scope>
    <source>
        <strain evidence="14">G02</strain>
        <tissue evidence="14">Leaf</tissue>
    </source>
</reference>
<feature type="domain" description="NB-ARC" evidence="11">
    <location>
        <begin position="181"/>
        <end position="346"/>
    </location>
</feature>
<evidence type="ECO:0000259" key="11">
    <source>
        <dbReference type="Pfam" id="PF00931"/>
    </source>
</evidence>
<dbReference type="Gene3D" id="1.10.8.430">
    <property type="entry name" value="Helical domain of apoptotic protease-activating factors"/>
    <property type="match status" value="1"/>
</dbReference>
<dbReference type="Gene3D" id="1.20.5.4130">
    <property type="match status" value="1"/>
</dbReference>
<comment type="subcellular location">
    <subcellularLocation>
        <location evidence="2">Cytoplasm</location>
    </subcellularLocation>
</comment>
<dbReference type="Gene3D" id="3.80.10.10">
    <property type="entry name" value="Ribonuclease Inhibitor"/>
    <property type="match status" value="1"/>
</dbReference>
<comment type="similarity">
    <text evidence="3">Belongs to the disease resistance NB-LRR family.</text>
</comment>
<name>A0AAW2MYI9_SESRA</name>
<keyword evidence="9" id="KW-0611">Plant defense</keyword>
<proteinExistence type="inferred from homology"/>
<dbReference type="SUPFAM" id="SSF52058">
    <property type="entry name" value="L domain-like"/>
    <property type="match status" value="1"/>
</dbReference>
<evidence type="ECO:0000256" key="2">
    <source>
        <dbReference type="ARBA" id="ARBA00004496"/>
    </source>
</evidence>
<protein>
    <submittedName>
        <fullName evidence="14">Late blight resistance proteinR1A-10</fullName>
    </submittedName>
</protein>
<dbReference type="InterPro" id="IPR058922">
    <property type="entry name" value="WHD_DRP"/>
</dbReference>
<evidence type="ECO:0000259" key="12">
    <source>
        <dbReference type="Pfam" id="PF23559"/>
    </source>
</evidence>
<dbReference type="PANTHER" id="PTHR23155:SF1152">
    <property type="entry name" value="AAA+ ATPASE DOMAIN-CONTAINING PROTEIN"/>
    <property type="match status" value="1"/>
</dbReference>
<reference evidence="14" key="2">
    <citation type="journal article" date="2024" name="Plant">
        <title>Genomic evolution and insights into agronomic trait innovations of Sesamum species.</title>
        <authorList>
            <person name="Miao H."/>
            <person name="Wang L."/>
            <person name="Qu L."/>
            <person name="Liu H."/>
            <person name="Sun Y."/>
            <person name="Le M."/>
            <person name="Wang Q."/>
            <person name="Wei S."/>
            <person name="Zheng Y."/>
            <person name="Lin W."/>
            <person name="Duan Y."/>
            <person name="Cao H."/>
            <person name="Xiong S."/>
            <person name="Wang X."/>
            <person name="Wei L."/>
            <person name="Li C."/>
            <person name="Ma Q."/>
            <person name="Ju M."/>
            <person name="Zhao R."/>
            <person name="Li G."/>
            <person name="Mu C."/>
            <person name="Tian Q."/>
            <person name="Mei H."/>
            <person name="Zhang T."/>
            <person name="Gao T."/>
            <person name="Zhang H."/>
        </authorList>
    </citation>
    <scope>NUCLEOTIDE SEQUENCE</scope>
    <source>
        <strain evidence="14">G02</strain>
    </source>
</reference>
<dbReference type="GO" id="GO:0009626">
    <property type="term" value="P:plant-type hypersensitive response"/>
    <property type="evidence" value="ECO:0007669"/>
    <property type="project" value="UniProtKB-KW"/>
</dbReference>
<dbReference type="GO" id="GO:0005524">
    <property type="term" value="F:ATP binding"/>
    <property type="evidence" value="ECO:0007669"/>
    <property type="project" value="UniProtKB-KW"/>
</dbReference>
<keyword evidence="8" id="KW-0547">Nucleotide-binding</keyword>
<dbReference type="GO" id="GO:0043531">
    <property type="term" value="F:ADP binding"/>
    <property type="evidence" value="ECO:0007669"/>
    <property type="project" value="InterPro"/>
</dbReference>
<evidence type="ECO:0000256" key="1">
    <source>
        <dbReference type="ARBA" id="ARBA00002074"/>
    </source>
</evidence>
<evidence type="ECO:0000313" key="14">
    <source>
        <dbReference type="EMBL" id="KAL0335577.1"/>
    </source>
</evidence>
<dbReference type="PRINTS" id="PR00364">
    <property type="entry name" value="DISEASERSIST"/>
</dbReference>
<evidence type="ECO:0000259" key="13">
    <source>
        <dbReference type="Pfam" id="PF23598"/>
    </source>
</evidence>
<evidence type="ECO:0000256" key="3">
    <source>
        <dbReference type="ARBA" id="ARBA00008894"/>
    </source>
</evidence>
<dbReference type="AlphaFoldDB" id="A0AAW2MYI9"/>
<evidence type="ECO:0000256" key="10">
    <source>
        <dbReference type="ARBA" id="ARBA00022840"/>
    </source>
</evidence>
<comment type="function">
    <text evidence="1">Confers resistance to late blight (Phytophthora infestans) races carrying the avirulence gene Avr1. Resistance proteins guard the plant against pathogens that contain an appropriate avirulence protein via an indirect interaction with this avirulence protein. That triggers a defense system including the hypersensitive response, which restricts the pathogen growth.</text>
</comment>
<evidence type="ECO:0000256" key="5">
    <source>
        <dbReference type="ARBA" id="ARBA00022614"/>
    </source>
</evidence>
<dbReference type="InterPro" id="IPR055414">
    <property type="entry name" value="LRR_R13L4/SHOC2-like"/>
</dbReference>
<dbReference type="Pfam" id="PF23598">
    <property type="entry name" value="LRR_14"/>
    <property type="match status" value="1"/>
</dbReference>
<evidence type="ECO:0000256" key="8">
    <source>
        <dbReference type="ARBA" id="ARBA00022741"/>
    </source>
</evidence>
<keyword evidence="6" id="KW-0381">Hypersensitive response</keyword>
<evidence type="ECO:0000256" key="7">
    <source>
        <dbReference type="ARBA" id="ARBA00022737"/>
    </source>
</evidence>
<dbReference type="FunFam" id="3.40.50.300:FF:001091">
    <property type="entry name" value="Probable disease resistance protein At1g61300"/>
    <property type="match status" value="1"/>
</dbReference>
<keyword evidence="7" id="KW-0677">Repeat</keyword>
<dbReference type="PANTHER" id="PTHR23155">
    <property type="entry name" value="DISEASE RESISTANCE PROTEIN RP"/>
    <property type="match status" value="1"/>
</dbReference>
<dbReference type="Gene3D" id="1.10.10.10">
    <property type="entry name" value="Winged helix-like DNA-binding domain superfamily/Winged helix DNA-binding domain"/>
    <property type="match status" value="1"/>
</dbReference>
<dbReference type="InterPro" id="IPR032675">
    <property type="entry name" value="LRR_dom_sf"/>
</dbReference>
<evidence type="ECO:0000256" key="4">
    <source>
        <dbReference type="ARBA" id="ARBA00022490"/>
    </source>
</evidence>
<comment type="caution">
    <text evidence="14">The sequence shown here is derived from an EMBL/GenBank/DDBJ whole genome shotgun (WGS) entry which is preliminary data.</text>
</comment>
<dbReference type="Pfam" id="PF00931">
    <property type="entry name" value="NB-ARC"/>
    <property type="match status" value="1"/>
</dbReference>
<keyword evidence="10" id="KW-0067">ATP-binding</keyword>
<accession>A0AAW2MYI9</accession>
<dbReference type="InterPro" id="IPR002182">
    <property type="entry name" value="NB-ARC"/>
</dbReference>
<dbReference type="SUPFAM" id="SSF52540">
    <property type="entry name" value="P-loop containing nucleoside triphosphate hydrolases"/>
    <property type="match status" value="1"/>
</dbReference>
<dbReference type="Gene3D" id="3.40.50.300">
    <property type="entry name" value="P-loop containing nucleotide triphosphate hydrolases"/>
    <property type="match status" value="1"/>
</dbReference>
<dbReference type="Pfam" id="PF23559">
    <property type="entry name" value="WHD_DRP"/>
    <property type="match status" value="1"/>
</dbReference>
<feature type="domain" description="Disease resistance R13L4/SHOC-2-like LRR" evidence="13">
    <location>
        <begin position="562"/>
        <end position="765"/>
    </location>
</feature>
<dbReference type="EMBL" id="JACGWJ010000021">
    <property type="protein sequence ID" value="KAL0335577.1"/>
    <property type="molecule type" value="Genomic_DNA"/>
</dbReference>
<evidence type="ECO:0000256" key="9">
    <source>
        <dbReference type="ARBA" id="ARBA00022821"/>
    </source>
</evidence>
<gene>
    <name evidence="14" type="ORF">Sradi_4769600</name>
</gene>
<sequence length="911" mass="104009">MAYAALVSLLRTLEESPQPMQQIPSDLLEKVHRLLGILDDPATKNNLSIRDLEGKIRDASFEAQDIIESHISTHQLELSKSVSSGVCSCFWDIISALQDLFPAIHLCETSTDSMYQGMNLEAKGLKRVIDELDFILEALSMINDGKEDAPGAENSRAADSSRSVASKESLPVGLDEDLLHLKDRLTGLPSNLDIISIVGMGGIGKTTLARNLYNDRLIEDRFDTRAWVVVSQNYHVQELLTILVNSTRQDGGEVHKKSIEELAVRLHKNLKGRRYLIVMDDVWDVKAWDGVKRYFPDDNNSSRIILTTRQSEVAIYPNPQSPIHQMTLLSPKSSWDLLRGTIFGQDDCPYALEKIGWKIAENCKGLPLAIVVIGGLLSRDKKEEDWKRISRDVKSAIGGNDGDQFMQILSLSYNSLPHHLKACFLHMGLFPEDYEIFVSHLIKLWIAEGFIKPLHVESLEQLAKDYLSDLINRSLIEVRRRKHNGEIKTLIIHDMLRELCLKKAEDDKFLKIVNSDCHVFPQGINNHRRVSVHNDSLHPITVHDQHHCSLLYFCDGHSNNRLVFFIVSFRMLKVLDALTIKFNEFPLGILELVHLRYLAFCYTSTLWLPASMCKLWNLQTLVVHQRGIGMLGPYNLYLPLNIWTMPKLRHLLFDKGFLPSPFLAKAILKHLVVLENLQTLSGLKNFSCTKEVLEIMPNLKKLGIRYVYDGSTEWSAYEFNNFIHLHKLETLKCIFIAKDNVAREPLSLNLAFPLNLKKLTLSGCRISWEEMTVIGSLPELEVLKLRDYAFEGSVWEPNEGEFTKLKYLLIDRNKLEHWYADYTHFPQLQHLCLNHCFELEAIPTEIGDIGSLEMIELFRCRSSVVASAMLIQEQQQSLGNEGLRVRVNSYRDYVDSLDSTSLRQRAYARGL</sequence>
<organism evidence="14">
    <name type="scientific">Sesamum radiatum</name>
    <name type="common">Black benniseed</name>
    <dbReference type="NCBI Taxonomy" id="300843"/>
    <lineage>
        <taxon>Eukaryota</taxon>
        <taxon>Viridiplantae</taxon>
        <taxon>Streptophyta</taxon>
        <taxon>Embryophyta</taxon>
        <taxon>Tracheophyta</taxon>
        <taxon>Spermatophyta</taxon>
        <taxon>Magnoliopsida</taxon>
        <taxon>eudicotyledons</taxon>
        <taxon>Gunneridae</taxon>
        <taxon>Pentapetalae</taxon>
        <taxon>asterids</taxon>
        <taxon>lamiids</taxon>
        <taxon>Lamiales</taxon>
        <taxon>Pedaliaceae</taxon>
        <taxon>Sesamum</taxon>
    </lineage>
</organism>
<evidence type="ECO:0000256" key="6">
    <source>
        <dbReference type="ARBA" id="ARBA00022667"/>
    </source>
</evidence>
<keyword evidence="5" id="KW-0433">Leucine-rich repeat</keyword>
<dbReference type="GO" id="GO:0005737">
    <property type="term" value="C:cytoplasm"/>
    <property type="evidence" value="ECO:0007669"/>
    <property type="project" value="UniProtKB-SubCell"/>
</dbReference>
<dbReference type="FunFam" id="1.10.10.10:FF:000322">
    <property type="entry name" value="Probable disease resistance protein At1g63360"/>
    <property type="match status" value="1"/>
</dbReference>
<dbReference type="InterPro" id="IPR036388">
    <property type="entry name" value="WH-like_DNA-bd_sf"/>
</dbReference>
<dbReference type="InterPro" id="IPR027417">
    <property type="entry name" value="P-loop_NTPase"/>
</dbReference>
<feature type="domain" description="Disease resistance protein winged helix" evidence="12">
    <location>
        <begin position="429"/>
        <end position="499"/>
    </location>
</feature>
<dbReference type="GO" id="GO:0051607">
    <property type="term" value="P:defense response to virus"/>
    <property type="evidence" value="ECO:0007669"/>
    <property type="project" value="UniProtKB-ARBA"/>
</dbReference>
<keyword evidence="4" id="KW-0963">Cytoplasm</keyword>
<dbReference type="InterPro" id="IPR042197">
    <property type="entry name" value="Apaf_helical"/>
</dbReference>
<dbReference type="InterPro" id="IPR044974">
    <property type="entry name" value="Disease_R_plants"/>
</dbReference>